<evidence type="ECO:0000313" key="2">
    <source>
        <dbReference type="Proteomes" id="UP001497535"/>
    </source>
</evidence>
<gene>
    <name evidence="1" type="ORF">MENTE1834_LOCUS37265</name>
</gene>
<evidence type="ECO:0000313" key="1">
    <source>
        <dbReference type="EMBL" id="CAK5089549.1"/>
    </source>
</evidence>
<comment type="caution">
    <text evidence="1">The sequence shown here is derived from an EMBL/GenBank/DDBJ whole genome shotgun (WGS) entry which is preliminary data.</text>
</comment>
<reference evidence="1" key="1">
    <citation type="submission" date="2023-11" db="EMBL/GenBank/DDBJ databases">
        <authorList>
            <person name="Poullet M."/>
        </authorList>
    </citation>
    <scope>NUCLEOTIDE SEQUENCE</scope>
    <source>
        <strain evidence="1">E1834</strain>
    </source>
</reference>
<proteinExistence type="predicted"/>
<sequence>MAKFFFVFLLFFFIFINSSYCEDNDYYGPWKVHSPKEIKNKRDKKAENDKWWDKKIKENANGKTRRDYDFSQNKNQQSSSGK</sequence>
<dbReference type="EMBL" id="CAVMJV010000077">
    <property type="protein sequence ID" value="CAK5089549.1"/>
    <property type="molecule type" value="Genomic_DNA"/>
</dbReference>
<accession>A0ACB1AFH4</accession>
<keyword evidence="2" id="KW-1185">Reference proteome</keyword>
<dbReference type="Proteomes" id="UP001497535">
    <property type="component" value="Unassembled WGS sequence"/>
</dbReference>
<protein>
    <submittedName>
        <fullName evidence="1">Uncharacterized protein</fullName>
    </submittedName>
</protein>
<name>A0ACB1AFH4_MELEN</name>
<organism evidence="1 2">
    <name type="scientific">Meloidogyne enterolobii</name>
    <name type="common">Root-knot nematode worm</name>
    <name type="synonym">Meloidogyne mayaguensis</name>
    <dbReference type="NCBI Taxonomy" id="390850"/>
    <lineage>
        <taxon>Eukaryota</taxon>
        <taxon>Metazoa</taxon>
        <taxon>Ecdysozoa</taxon>
        <taxon>Nematoda</taxon>
        <taxon>Chromadorea</taxon>
        <taxon>Rhabditida</taxon>
        <taxon>Tylenchina</taxon>
        <taxon>Tylenchomorpha</taxon>
        <taxon>Tylenchoidea</taxon>
        <taxon>Meloidogynidae</taxon>
        <taxon>Meloidogyninae</taxon>
        <taxon>Meloidogyne</taxon>
    </lineage>
</organism>